<feature type="transmembrane region" description="Helical" evidence="14">
    <location>
        <begin position="285"/>
        <end position="304"/>
    </location>
</feature>
<comment type="catalytic activity">
    <reaction evidence="1">
        <text>S-ubiquitinyl-[E2 ubiquitin-conjugating enzyme]-L-cysteine + [acceptor protein]-L-lysine = [E2 ubiquitin-conjugating enzyme]-L-cysteine + N(6)-ubiquitinyl-[acceptor protein]-L-lysine.</text>
        <dbReference type="EC" id="2.3.2.27"/>
    </reaction>
</comment>
<feature type="region of interest" description="Disordered" evidence="13">
    <location>
        <begin position="322"/>
        <end position="386"/>
    </location>
</feature>
<keyword evidence="7" id="KW-0479">Metal-binding</keyword>
<dbReference type="GO" id="GO:0036503">
    <property type="term" value="P:ERAD pathway"/>
    <property type="evidence" value="ECO:0007669"/>
    <property type="project" value="TreeGrafter"/>
</dbReference>
<dbReference type="Pfam" id="PF12906">
    <property type="entry name" value="RINGv"/>
    <property type="match status" value="1"/>
</dbReference>
<dbReference type="PROSITE" id="PS51292">
    <property type="entry name" value="ZF_RING_CH"/>
    <property type="match status" value="1"/>
</dbReference>
<gene>
    <name evidence="16" type="ORF">K469DRAFT_709981</name>
</gene>
<evidence type="ECO:0000256" key="2">
    <source>
        <dbReference type="ARBA" id="ARBA00004141"/>
    </source>
</evidence>
<dbReference type="SMART" id="SM00744">
    <property type="entry name" value="RINGv"/>
    <property type="match status" value="1"/>
</dbReference>
<keyword evidence="17" id="KW-1185">Reference proteome</keyword>
<name>A0A6A6E096_9PEZI</name>
<proteinExistence type="predicted"/>
<feature type="transmembrane region" description="Helical" evidence="14">
    <location>
        <begin position="1632"/>
        <end position="1653"/>
    </location>
</feature>
<comment type="subcellular location">
    <subcellularLocation>
        <location evidence="2">Membrane</location>
        <topology evidence="2">Multi-pass membrane protein</topology>
    </subcellularLocation>
</comment>
<keyword evidence="10" id="KW-0862">Zinc</keyword>
<feature type="region of interest" description="Disordered" evidence="13">
    <location>
        <begin position="1"/>
        <end position="31"/>
    </location>
</feature>
<feature type="transmembrane region" description="Helical" evidence="14">
    <location>
        <begin position="116"/>
        <end position="135"/>
    </location>
</feature>
<evidence type="ECO:0000256" key="10">
    <source>
        <dbReference type="ARBA" id="ARBA00022833"/>
    </source>
</evidence>
<feature type="transmembrane region" description="Helical" evidence="14">
    <location>
        <begin position="1401"/>
        <end position="1426"/>
    </location>
</feature>
<keyword evidence="8" id="KW-0863">Zinc-finger</keyword>
<dbReference type="PANTHER" id="PTHR13145:SF0">
    <property type="entry name" value="E3 UBIQUITIN-PROTEIN LIGASE MARCHF6"/>
    <property type="match status" value="1"/>
</dbReference>
<evidence type="ECO:0000256" key="4">
    <source>
        <dbReference type="ARBA" id="ARBA00012483"/>
    </source>
</evidence>
<keyword evidence="5" id="KW-0808">Transferase</keyword>
<organism evidence="16 17">
    <name type="scientific">Zopfia rhizophila CBS 207.26</name>
    <dbReference type="NCBI Taxonomy" id="1314779"/>
    <lineage>
        <taxon>Eukaryota</taxon>
        <taxon>Fungi</taxon>
        <taxon>Dikarya</taxon>
        <taxon>Ascomycota</taxon>
        <taxon>Pezizomycotina</taxon>
        <taxon>Dothideomycetes</taxon>
        <taxon>Dothideomycetes incertae sedis</taxon>
        <taxon>Zopfiaceae</taxon>
        <taxon>Zopfia</taxon>
    </lineage>
</organism>
<evidence type="ECO:0000259" key="15">
    <source>
        <dbReference type="PROSITE" id="PS51292"/>
    </source>
</evidence>
<feature type="compositionally biased region" description="Polar residues" evidence="13">
    <location>
        <begin position="670"/>
        <end position="682"/>
    </location>
</feature>
<evidence type="ECO:0000256" key="8">
    <source>
        <dbReference type="ARBA" id="ARBA00022771"/>
    </source>
</evidence>
<evidence type="ECO:0000313" key="16">
    <source>
        <dbReference type="EMBL" id="KAF2184082.1"/>
    </source>
</evidence>
<feature type="domain" description="RING-CH-type" evidence="15">
    <location>
        <begin position="27"/>
        <end position="88"/>
    </location>
</feature>
<dbReference type="PANTHER" id="PTHR13145">
    <property type="entry name" value="SSM4 PROTEIN"/>
    <property type="match status" value="1"/>
</dbReference>
<accession>A0A6A6E096</accession>
<keyword evidence="11 14" id="KW-1133">Transmembrane helix</keyword>
<dbReference type="GO" id="GO:0005789">
    <property type="term" value="C:endoplasmic reticulum membrane"/>
    <property type="evidence" value="ECO:0007669"/>
    <property type="project" value="TreeGrafter"/>
</dbReference>
<dbReference type="GO" id="GO:0061630">
    <property type="term" value="F:ubiquitin protein ligase activity"/>
    <property type="evidence" value="ECO:0007669"/>
    <property type="project" value="UniProtKB-EC"/>
</dbReference>
<dbReference type="InterPro" id="IPR013083">
    <property type="entry name" value="Znf_RING/FYVE/PHD"/>
</dbReference>
<dbReference type="EMBL" id="ML994639">
    <property type="protein sequence ID" value="KAF2184082.1"/>
    <property type="molecule type" value="Genomic_DNA"/>
</dbReference>
<feature type="compositionally biased region" description="Polar residues" evidence="13">
    <location>
        <begin position="1"/>
        <end position="11"/>
    </location>
</feature>
<feature type="transmembrane region" description="Helical" evidence="14">
    <location>
        <begin position="1590"/>
        <end position="1612"/>
    </location>
</feature>
<comment type="pathway">
    <text evidence="3">Protein modification; protein ubiquitination.</text>
</comment>
<feature type="compositionally biased region" description="Acidic residues" evidence="13">
    <location>
        <begin position="556"/>
        <end position="569"/>
    </location>
</feature>
<dbReference type="OrthoDB" id="1108038at2759"/>
<protein>
    <recommendedName>
        <fullName evidence="4">RING-type E3 ubiquitin transferase</fullName>
        <ecNumber evidence="4">2.3.2.27</ecNumber>
    </recommendedName>
</protein>
<keyword evidence="12 14" id="KW-0472">Membrane</keyword>
<sequence length="1686" mass="188785">MDGQAGSSSSPPDIMNDPEYATNKSRDKGEDADTCRICRGDGTPDEPLFYPCKCSGSIKFVHQECLMEWLSHSQKKYCELCKTSFRFTKLYHPHMPNRIPTSVFLRRAAVHVLKMLLTWLRGILVASVWLILLPWCMRVVWRSLFWVGDGGWTRDFYETVDKESQTSTSQPWDVETIRSAIDAAKAANTSVSLPLPTFLMPFSQTLNMSAGEPTAWSLIKRFFFGISYPIPDFASSSGMNITDLNTTHVSIGTRNPSLLSDISFFNWFHSQAANRFLIDVLEGQIITLLVVVAFILIFLIREWVVQQQPVINMVALGDNAAAEPARARAPEPVDPEPEDEPPRGEEAEEEGERVYNNPAADQILEDNEEEPEIRPPIRARRSSSARRQRQAIWKTWQNSEDIPEDLRHAMQHGSADEVARIIERMPLEESIQLKEKLIRLSQSIREGQMAESEGGRHRSRGRRRSHEEIEAPSSGPSNPQPFPERSSSLQLPPDSIREADDVAEQSSPPQRPNMPARNRSFIATEIRRSLEESNTWSFANADQVPEEQLQEHLDPSDEIPESWEDEETETGPAQKENEWIASDQEQDSEHSSESWQQISDIVVEDNTDPAREQDQSKGKGKARVSDDSSDRTPGVAATSPSEAETELLDSTPTDTDDTHPGSAPADDSLDSNASVVGSGSYRQESETEEQPLTDPEPEPVRQIARPRPGLIDRVFDWLWGDVAPGVQAAEDDANDEHIVQNLADEAPFVPFAANEPREPANAPVQDPEVAAAAAEAGIDLNDQDAIDDAEDLEGIMELIGMQGPLTGLFQNAMFSAVLISATLACAVWFPYLWGKVVLLFMGSPISLFVKLPIQFIAAVTDFIVDAALCIAAGVIFWVTQFIRMTLDICTWGALSGLIERPISLISGPARSIAESAMDRLAKLFLESSAISSPNYFRLSINSHVALRTIQNTTSNVFNQTGNAVATWYEAVAAVSSREMVLSVLQQVPATVKVFAASVFGKVMLVVSWVWKSKPYKITLDLGFGQNVTSAYTAIEQWSTTDRLIAIFAGYSFFAVVGAVYLKRAAPITTSQQGRRVEAIIADILQQAGGVLKVILIISIEMLAFPLYCGLLLDIALLPLFGNASIRTRWQFARESPWTSGFMHWFIGTCYMFHFALFVSMCRKIMRRGVLYFIRDPDDPTFHPVRDVLERSVTTQLRKIAFSALVYGALVIICLGGVVWTLDRLSTGVLPIHWASHAPSLEFPLDLLFYNFLTPLIIKVYKPSDGLHTMYKWWFKSCARLLRLSNFLFGEKVKEEEGHHVRRTWSSWFAGEKGDAEKPVIGEDRKILAEDRGTRVYFMFDGKYVRAPASDQVRIPKGEPVFIEVDQFNHRKDGKSEEGGVHARDSDMVSMVYIPPWFRVRIALFVLTIWIFAATTGVGITVTPLIFGRYLFSLFLPPTVAMNDIHAFSLGIYTLGTMIFGAYQVYKLISTFRHPLPSPLSTLQSIVTTISKFTLRILRVGYVYTSLVLLMPFLFALLLELYILIPLHAYLGPHEPHVVHLIQDWTLGFLYARLAARIIFSNRASRPARAFSAVVADGYANPNARLATRCFILPVVAIFTIAILIPSSIAWTLNRTIWIKASEAAKSQVWRFSYPSVALAIVVVWMGKEGVIMLKRWRMVVRDEVYLIGERLHNFGERRVAVGAVKN</sequence>
<feature type="transmembrane region" description="Helical" evidence="14">
    <location>
        <begin position="1093"/>
        <end position="1121"/>
    </location>
</feature>
<dbReference type="CDD" id="cd16702">
    <property type="entry name" value="RING_CH-C4HC3_MARCH6"/>
    <property type="match status" value="1"/>
</dbReference>
<dbReference type="InterPro" id="IPR011016">
    <property type="entry name" value="Znf_RING-CH"/>
</dbReference>
<dbReference type="Gene3D" id="3.30.40.10">
    <property type="entry name" value="Zinc/RING finger domain, C3HC4 (zinc finger)"/>
    <property type="match status" value="1"/>
</dbReference>
<feature type="transmembrane region" description="Helical" evidence="14">
    <location>
        <begin position="1446"/>
        <end position="1465"/>
    </location>
</feature>
<evidence type="ECO:0000256" key="11">
    <source>
        <dbReference type="ARBA" id="ARBA00022989"/>
    </source>
</evidence>
<dbReference type="InterPro" id="IPR056521">
    <property type="entry name" value="MARCHF6-like_C"/>
</dbReference>
<feature type="transmembrane region" description="Helical" evidence="14">
    <location>
        <begin position="1241"/>
        <end position="1260"/>
    </location>
</feature>
<feature type="transmembrane region" description="Helical" evidence="14">
    <location>
        <begin position="1141"/>
        <end position="1161"/>
    </location>
</feature>
<evidence type="ECO:0000256" key="6">
    <source>
        <dbReference type="ARBA" id="ARBA00022692"/>
    </source>
</evidence>
<feature type="compositionally biased region" description="Basic and acidic residues" evidence="13">
    <location>
        <begin position="608"/>
        <end position="630"/>
    </location>
</feature>
<evidence type="ECO:0000256" key="13">
    <source>
        <dbReference type="SAM" id="MobiDB-lite"/>
    </source>
</evidence>
<feature type="transmembrane region" description="Helical" evidence="14">
    <location>
        <begin position="812"/>
        <end position="833"/>
    </location>
</feature>
<dbReference type="GO" id="GO:0008270">
    <property type="term" value="F:zinc ion binding"/>
    <property type="evidence" value="ECO:0007669"/>
    <property type="project" value="UniProtKB-KW"/>
</dbReference>
<evidence type="ECO:0000256" key="5">
    <source>
        <dbReference type="ARBA" id="ARBA00022679"/>
    </source>
</evidence>
<evidence type="ECO:0000256" key="7">
    <source>
        <dbReference type="ARBA" id="ARBA00022723"/>
    </source>
</evidence>
<evidence type="ECO:0000256" key="9">
    <source>
        <dbReference type="ARBA" id="ARBA00022786"/>
    </source>
</evidence>
<feature type="transmembrane region" description="Helical" evidence="14">
    <location>
        <begin position="1536"/>
        <end position="1555"/>
    </location>
</feature>
<reference evidence="16" key="1">
    <citation type="journal article" date="2020" name="Stud. Mycol.">
        <title>101 Dothideomycetes genomes: a test case for predicting lifestyles and emergence of pathogens.</title>
        <authorList>
            <person name="Haridas S."/>
            <person name="Albert R."/>
            <person name="Binder M."/>
            <person name="Bloem J."/>
            <person name="Labutti K."/>
            <person name="Salamov A."/>
            <person name="Andreopoulos B."/>
            <person name="Baker S."/>
            <person name="Barry K."/>
            <person name="Bills G."/>
            <person name="Bluhm B."/>
            <person name="Cannon C."/>
            <person name="Castanera R."/>
            <person name="Culley D."/>
            <person name="Daum C."/>
            <person name="Ezra D."/>
            <person name="Gonzalez J."/>
            <person name="Henrissat B."/>
            <person name="Kuo A."/>
            <person name="Liang C."/>
            <person name="Lipzen A."/>
            <person name="Lutzoni F."/>
            <person name="Magnuson J."/>
            <person name="Mondo S."/>
            <person name="Nolan M."/>
            <person name="Ohm R."/>
            <person name="Pangilinan J."/>
            <person name="Park H.-J."/>
            <person name="Ramirez L."/>
            <person name="Alfaro M."/>
            <person name="Sun H."/>
            <person name="Tritt A."/>
            <person name="Yoshinaga Y."/>
            <person name="Zwiers L.-H."/>
            <person name="Turgeon B."/>
            <person name="Goodwin S."/>
            <person name="Spatafora J."/>
            <person name="Crous P."/>
            <person name="Grigoriev I."/>
        </authorList>
    </citation>
    <scope>NUCLEOTIDE SEQUENCE</scope>
    <source>
        <strain evidence="16">CBS 207.26</strain>
    </source>
</reference>
<dbReference type="FunFam" id="3.30.40.10:FF:000287">
    <property type="entry name" value="RING finger membrane protein"/>
    <property type="match status" value="1"/>
</dbReference>
<dbReference type="Pfam" id="PF23113">
    <property type="entry name" value="MARCHF6_C"/>
    <property type="match status" value="1"/>
</dbReference>
<dbReference type="EC" id="2.3.2.27" evidence="4"/>
<evidence type="ECO:0000256" key="3">
    <source>
        <dbReference type="ARBA" id="ARBA00004906"/>
    </source>
</evidence>
<feature type="region of interest" description="Disordered" evidence="13">
    <location>
        <begin position="443"/>
        <end position="705"/>
    </location>
</feature>
<evidence type="ECO:0000256" key="12">
    <source>
        <dbReference type="ARBA" id="ARBA00023136"/>
    </source>
</evidence>
<evidence type="ECO:0000313" key="17">
    <source>
        <dbReference type="Proteomes" id="UP000800200"/>
    </source>
</evidence>
<feature type="compositionally biased region" description="Basic residues" evidence="13">
    <location>
        <begin position="377"/>
        <end position="386"/>
    </location>
</feature>
<feature type="transmembrane region" description="Helical" evidence="14">
    <location>
        <begin position="853"/>
        <end position="878"/>
    </location>
</feature>
<dbReference type="Proteomes" id="UP000800200">
    <property type="component" value="Unassembled WGS sequence"/>
</dbReference>
<evidence type="ECO:0000256" key="14">
    <source>
        <dbReference type="SAM" id="Phobius"/>
    </source>
</evidence>
<evidence type="ECO:0000256" key="1">
    <source>
        <dbReference type="ARBA" id="ARBA00000900"/>
    </source>
</evidence>
<feature type="transmembrane region" description="Helical" evidence="14">
    <location>
        <begin position="1199"/>
        <end position="1221"/>
    </location>
</feature>
<feature type="transmembrane region" description="Helical" evidence="14">
    <location>
        <begin position="1043"/>
        <end position="1061"/>
    </location>
</feature>
<keyword evidence="9" id="KW-0833">Ubl conjugation pathway</keyword>
<feature type="transmembrane region" description="Helical" evidence="14">
    <location>
        <begin position="989"/>
        <end position="1010"/>
    </location>
</feature>
<dbReference type="SUPFAM" id="SSF57850">
    <property type="entry name" value="RING/U-box"/>
    <property type="match status" value="1"/>
</dbReference>
<feature type="compositionally biased region" description="Acidic residues" evidence="13">
    <location>
        <begin position="686"/>
        <end position="697"/>
    </location>
</feature>
<feature type="transmembrane region" description="Helical" evidence="14">
    <location>
        <begin position="1501"/>
        <end position="1524"/>
    </location>
</feature>
<keyword evidence="6 14" id="KW-0812">Transmembrane</keyword>